<sequence>MRNSRFLMHSFRCFSTTTVCCKQIPNNLKGKSVSSQQWLTRQLNDEYVKKARYANYRARSAFKLIEIDDMYKILHPGMIVVDLGAAPGAFTQVIVERLRLKDDQSKNNGMAIAVDLNAIHPIEGAHIFPGTDFTKPLNQGKILELLGDQKVDFVCSDMAPNATGDKTFDHDVIITLCYTALRFAVFSLKPKSGCFLTKAWSGARINDLTNQMEKFFEVVKVVKPPASRSDSSELFVLGLRFKGVLINQ</sequence>
<dbReference type="InterPro" id="IPR050082">
    <property type="entry name" value="RNA_methyltr_RlmE"/>
</dbReference>
<feature type="active site" description="Proton acceptor" evidence="7">
    <location>
        <position position="198"/>
    </location>
</feature>
<keyword evidence="3 9" id="KW-0489">Methyltransferase</keyword>
<organism evidence="9 10">
    <name type="scientific">Leptotrombidium deliense</name>
    <dbReference type="NCBI Taxonomy" id="299467"/>
    <lineage>
        <taxon>Eukaryota</taxon>
        <taxon>Metazoa</taxon>
        <taxon>Ecdysozoa</taxon>
        <taxon>Arthropoda</taxon>
        <taxon>Chelicerata</taxon>
        <taxon>Arachnida</taxon>
        <taxon>Acari</taxon>
        <taxon>Acariformes</taxon>
        <taxon>Trombidiformes</taxon>
        <taxon>Prostigmata</taxon>
        <taxon>Anystina</taxon>
        <taxon>Parasitengona</taxon>
        <taxon>Trombiculoidea</taxon>
        <taxon>Trombiculidae</taxon>
        <taxon>Leptotrombidium</taxon>
    </lineage>
</organism>
<evidence type="ECO:0000256" key="2">
    <source>
        <dbReference type="ARBA" id="ARBA00022552"/>
    </source>
</evidence>
<gene>
    <name evidence="9" type="ORF">B4U80_08608</name>
</gene>
<dbReference type="Gene3D" id="3.40.50.150">
    <property type="entry name" value="Vaccinia Virus protein VP39"/>
    <property type="match status" value="1"/>
</dbReference>
<protein>
    <recommendedName>
        <fullName evidence="6">rRNA methyltransferase 2, mitochondrial</fullName>
    </recommendedName>
</protein>
<name>A0A443SRG2_9ACAR</name>
<dbReference type="HAMAP" id="MF_01547">
    <property type="entry name" value="RNA_methyltr_E"/>
    <property type="match status" value="1"/>
</dbReference>
<dbReference type="GO" id="GO:0008650">
    <property type="term" value="F:rRNA (uridine-2'-O-)-methyltransferase activity"/>
    <property type="evidence" value="ECO:0007669"/>
    <property type="project" value="TreeGrafter"/>
</dbReference>
<evidence type="ECO:0000256" key="1">
    <source>
        <dbReference type="ARBA" id="ARBA00009258"/>
    </source>
</evidence>
<dbReference type="GO" id="GO:0005739">
    <property type="term" value="C:mitochondrion"/>
    <property type="evidence" value="ECO:0007669"/>
    <property type="project" value="TreeGrafter"/>
</dbReference>
<reference evidence="9 10" key="1">
    <citation type="journal article" date="2018" name="Gigascience">
        <title>Genomes of trombidid mites reveal novel predicted allergens and laterally-transferred genes associated with secondary metabolism.</title>
        <authorList>
            <person name="Dong X."/>
            <person name="Chaisiri K."/>
            <person name="Xia D."/>
            <person name="Armstrong S.D."/>
            <person name="Fang Y."/>
            <person name="Donnelly M.J."/>
            <person name="Kadowaki T."/>
            <person name="McGarry J.W."/>
            <person name="Darby A.C."/>
            <person name="Makepeace B.L."/>
        </authorList>
    </citation>
    <scope>NUCLEOTIDE SEQUENCE [LARGE SCALE GENOMIC DNA]</scope>
    <source>
        <strain evidence="9">UoL-UT</strain>
    </source>
</reference>
<dbReference type="PANTHER" id="PTHR10920">
    <property type="entry name" value="RIBOSOMAL RNA METHYLTRANSFERASE"/>
    <property type="match status" value="1"/>
</dbReference>
<dbReference type="Pfam" id="PF01728">
    <property type="entry name" value="FtsJ"/>
    <property type="match status" value="1"/>
</dbReference>
<keyword evidence="2" id="KW-0698">rRNA processing</keyword>
<evidence type="ECO:0000256" key="6">
    <source>
        <dbReference type="ARBA" id="ARBA00041184"/>
    </source>
</evidence>
<keyword evidence="10" id="KW-1185">Reference proteome</keyword>
<evidence type="ECO:0000259" key="8">
    <source>
        <dbReference type="Pfam" id="PF01728"/>
    </source>
</evidence>
<dbReference type="AlphaFoldDB" id="A0A443SRG2"/>
<comment type="similarity">
    <text evidence="1">Belongs to the class I-like SAM-binding methyltransferase superfamily. RNA methyltransferase RlmE family.</text>
</comment>
<feature type="domain" description="Ribosomal RNA methyltransferase FtsJ" evidence="8">
    <location>
        <begin position="56"/>
        <end position="241"/>
    </location>
</feature>
<evidence type="ECO:0000256" key="7">
    <source>
        <dbReference type="PIRSR" id="PIRSR005461-1"/>
    </source>
</evidence>
<keyword evidence="4 9" id="KW-0808">Transferase</keyword>
<evidence type="ECO:0000313" key="10">
    <source>
        <dbReference type="Proteomes" id="UP000288716"/>
    </source>
</evidence>
<comment type="caution">
    <text evidence="9">The sequence shown here is derived from an EMBL/GenBank/DDBJ whole genome shotgun (WGS) entry which is preliminary data.</text>
</comment>
<evidence type="ECO:0000256" key="4">
    <source>
        <dbReference type="ARBA" id="ARBA00022679"/>
    </source>
</evidence>
<proteinExistence type="inferred from homology"/>
<dbReference type="InterPro" id="IPR002877">
    <property type="entry name" value="RNA_MeTrfase_FtsJ_dom"/>
</dbReference>
<dbReference type="EMBL" id="NCKV01000658">
    <property type="protein sequence ID" value="RWS30055.1"/>
    <property type="molecule type" value="Genomic_DNA"/>
</dbReference>
<dbReference type="InterPro" id="IPR029063">
    <property type="entry name" value="SAM-dependent_MTases_sf"/>
</dbReference>
<evidence type="ECO:0000256" key="5">
    <source>
        <dbReference type="ARBA" id="ARBA00022691"/>
    </source>
</evidence>
<accession>A0A443SRG2</accession>
<keyword evidence="5 7" id="KW-0949">S-adenosyl-L-methionine</keyword>
<dbReference type="PIRSF" id="PIRSF005461">
    <property type="entry name" value="23S_rRNA_mtase"/>
    <property type="match status" value="1"/>
</dbReference>
<dbReference type="Proteomes" id="UP000288716">
    <property type="component" value="Unassembled WGS sequence"/>
</dbReference>
<dbReference type="PANTHER" id="PTHR10920:SF18">
    <property type="entry name" value="RRNA METHYLTRANSFERASE 2, MITOCHONDRIAL"/>
    <property type="match status" value="1"/>
</dbReference>
<dbReference type="STRING" id="299467.A0A443SRG2"/>
<dbReference type="VEuPathDB" id="VectorBase:LDEU001987"/>
<dbReference type="InterPro" id="IPR015507">
    <property type="entry name" value="rRNA-MeTfrase_E"/>
</dbReference>
<evidence type="ECO:0000313" key="9">
    <source>
        <dbReference type="EMBL" id="RWS30055.1"/>
    </source>
</evidence>
<dbReference type="OrthoDB" id="20105at2759"/>
<dbReference type="SUPFAM" id="SSF53335">
    <property type="entry name" value="S-adenosyl-L-methionine-dependent methyltransferases"/>
    <property type="match status" value="1"/>
</dbReference>
<evidence type="ECO:0000256" key="3">
    <source>
        <dbReference type="ARBA" id="ARBA00022603"/>
    </source>
</evidence>